<dbReference type="Proteomes" id="UP000664800">
    <property type="component" value="Unassembled WGS sequence"/>
</dbReference>
<dbReference type="SUPFAM" id="SSF52777">
    <property type="entry name" value="CoA-dependent acyltransferases"/>
    <property type="match status" value="4"/>
</dbReference>
<dbReference type="Gene3D" id="3.40.50.1820">
    <property type="entry name" value="alpha/beta hydrolase"/>
    <property type="match status" value="1"/>
</dbReference>
<name>A0A8I1SXI4_THIA3</name>
<dbReference type="Gene3D" id="3.30.300.30">
    <property type="match status" value="2"/>
</dbReference>
<dbReference type="PROSITE" id="PS00455">
    <property type="entry name" value="AMP_BINDING"/>
    <property type="match status" value="2"/>
</dbReference>
<dbReference type="InterPro" id="IPR029058">
    <property type="entry name" value="AB_hydrolase_fold"/>
</dbReference>
<dbReference type="GO" id="GO:0005829">
    <property type="term" value="C:cytosol"/>
    <property type="evidence" value="ECO:0007669"/>
    <property type="project" value="TreeGrafter"/>
</dbReference>
<dbReference type="Pfam" id="PF13193">
    <property type="entry name" value="AMP-binding_C"/>
    <property type="match status" value="2"/>
</dbReference>
<dbReference type="PROSITE" id="PS00012">
    <property type="entry name" value="PHOSPHOPANTETHEINE"/>
    <property type="match status" value="1"/>
</dbReference>
<reference evidence="6" key="1">
    <citation type="submission" date="2021-02" db="EMBL/GenBank/DDBJ databases">
        <title>Thiocyanate and organic carbon inputs drive convergent selection for specific autotrophic Afipia and Thiobacillus strains within complex microbiomes.</title>
        <authorList>
            <person name="Huddy R.J."/>
            <person name="Sachdeva R."/>
            <person name="Kadzinga F."/>
            <person name="Kantor R.S."/>
            <person name="Harrison S.T.L."/>
            <person name="Banfield J.F."/>
        </authorList>
    </citation>
    <scope>NUCLEOTIDE SEQUENCE</scope>
    <source>
        <strain evidence="6">SCN18_13_7_16_R3_B_64_19</strain>
    </source>
</reference>
<accession>A0A8I1SXI4</accession>
<dbReference type="InterPro" id="IPR023213">
    <property type="entry name" value="CAT-like_dom_sf"/>
</dbReference>
<dbReference type="GO" id="GO:0043041">
    <property type="term" value="P:amino acid activation for nonribosomal peptide biosynthetic process"/>
    <property type="evidence" value="ECO:0007669"/>
    <property type="project" value="TreeGrafter"/>
</dbReference>
<dbReference type="EMBL" id="JAFKMR010000042">
    <property type="protein sequence ID" value="MBN8745778.1"/>
    <property type="molecule type" value="Genomic_DNA"/>
</dbReference>
<dbReference type="PANTHER" id="PTHR45527:SF1">
    <property type="entry name" value="FATTY ACID SYNTHASE"/>
    <property type="match status" value="1"/>
</dbReference>
<protein>
    <submittedName>
        <fullName evidence="6">Amino acid adenylation domain-containing protein</fullName>
    </submittedName>
</protein>
<dbReference type="Pfam" id="PF00550">
    <property type="entry name" value="PP-binding"/>
    <property type="match status" value="2"/>
</dbReference>
<dbReference type="Gene3D" id="2.30.38.10">
    <property type="entry name" value="Luciferase, Domain 3"/>
    <property type="match status" value="2"/>
</dbReference>
<dbReference type="Gene3D" id="3.40.50.980">
    <property type="match status" value="4"/>
</dbReference>
<dbReference type="CDD" id="cd12116">
    <property type="entry name" value="A_NRPS_Ta1_like"/>
    <property type="match status" value="1"/>
</dbReference>
<evidence type="ECO:0000256" key="3">
    <source>
        <dbReference type="ARBA" id="ARBA00022450"/>
    </source>
</evidence>
<comment type="similarity">
    <text evidence="2">Belongs to the ATP-dependent AMP-binding enzyme family.</text>
</comment>
<comment type="caution">
    <text evidence="6">The sequence shown here is derived from an EMBL/GenBank/DDBJ whole genome shotgun (WGS) entry which is preliminary data.</text>
</comment>
<organism evidence="6 7">
    <name type="scientific">Thiomonas arsenitoxydans (strain DSM 22701 / CIP 110005 / 3As)</name>
    <dbReference type="NCBI Taxonomy" id="426114"/>
    <lineage>
        <taxon>Bacteria</taxon>
        <taxon>Pseudomonadati</taxon>
        <taxon>Pseudomonadota</taxon>
        <taxon>Betaproteobacteria</taxon>
        <taxon>Burkholderiales</taxon>
        <taxon>Thiomonas</taxon>
    </lineage>
</organism>
<feature type="domain" description="Carrier" evidence="5">
    <location>
        <begin position="2171"/>
        <end position="2248"/>
    </location>
</feature>
<comment type="cofactor">
    <cofactor evidence="1">
        <name>pantetheine 4'-phosphate</name>
        <dbReference type="ChEBI" id="CHEBI:47942"/>
    </cofactor>
</comment>
<dbReference type="NCBIfam" id="NF003417">
    <property type="entry name" value="PRK04813.1"/>
    <property type="match status" value="3"/>
</dbReference>
<dbReference type="InterPro" id="IPR001242">
    <property type="entry name" value="Condensation_dom"/>
</dbReference>
<gene>
    <name evidence="6" type="ORF">J0I24_16020</name>
</gene>
<dbReference type="FunFam" id="2.30.38.10:FF:000001">
    <property type="entry name" value="Non-ribosomal peptide synthetase PvdI"/>
    <property type="match status" value="1"/>
</dbReference>
<evidence type="ECO:0000313" key="6">
    <source>
        <dbReference type="EMBL" id="MBN8745778.1"/>
    </source>
</evidence>
<dbReference type="InterPro" id="IPR036736">
    <property type="entry name" value="ACP-like_sf"/>
</dbReference>
<dbReference type="Pfam" id="PF00501">
    <property type="entry name" value="AMP-binding"/>
    <property type="match status" value="2"/>
</dbReference>
<sequence length="2248" mass="246674">MSQTQQDILLRQELLGSAIYNIGLTVSIDGTLDVLVLQRAIQEVAAAEPMLRARVVETSQGNAGPPQVSLTPSGGGLGAAWPWGHSSEGPRWQITSAQSWRLPYTDFFAETHNPDRAAQLAAQAIEAIKTEPTPPQGPLLWKSALYRTAAQRYAWLLCFNHLLLDGYGVMRVGQRIAQRYNDLLDNPLSAPPQPGPDYARFLEREQAYLQSARFERDHSFWQQRIAGAQALAAVSAPDLQTPPEPLVHQWRVSPSTWAHYLQQAAEQGLTPAQGVHFFLATYIARVTGQADVLIGMPLHNRKDALDKQTVGLFANTLPLRLNTADDDSLPSLMRALAEDTRQILRHQQYPLDRALARQPHRQGIAGMPFDLMVSFEDFDPHATLGNARLSFAPFRGQPGFAPIAAYVRQYGDSENRPIDLVIDPRAPAVLRHTEFLSARLDQHLAELIGHPQHRLRDLDLLCAQERAALAALNRTAQPRPAPQCMHLLVAEQARATPQAVAVRFGDTQLSYAELEQAANRLAHTLRGLGVQRDVLVPVIMERRVELVVALLAVLKAGGAYVPLDADLPPERLQRILLDTQARVVLAQPSLHAAVRAAAASETPQLLDADLTPPYGDVDAPVTESTPDDLALVIFTSGSTGQPKGVMIPHRALCNHKLWNARVLQFGAHDRLLQKSSLSFDASISEFFMPLICGAAVHLAPPGLQRDLPALLQTVREQGITHLTLAPSTARALVDDPQLPACTSLRYVQFGGEPLDAALAARFQLLLPQATLLNYYGPSETTEDSTLYVVDGPITQTRGNLPVGRPIDNTRAYVLDEQLRQMPFDVTGEICIAGLGVARGYLGQPELTAERFLPDPFCPGERLYRTGDLGYWSADGQLHLVGRNDEQIKIRGFRIEIGEIERRLAAHPAVAQAAVVSWKPRENDPQLAAYVVWREGQQQTSLSTLQQSLQTLLPHHAMPCSWQILTAMPLAASGKIDKRALPTPQCLSTAQAQARTLPNTPTEKTLWAIWSEVLHTDDFGVHDHFFDLGGHSLTLTQVRSRIQTQFGLELPLALLFTYLSIDKLAAYLDQHALPNIVTVGDSPAEGADNLGFETESLRQPRLAQTSTPEISAEEYSAIASTTSRSGMRQLVSISSSGDCESGYLPTSLSQRRMWVIQQFHPDSVAYNITAPLRLRGTLDLSLFRQTLDLLIARHEGLRTQFALRNQEPAQIILPASPASLEFIDLRGIDESDREQTARQIAQAFAAQPFDLATAPLFRVALLRTRENEHVLLWILHHTISDNWAISVLTRDALKIYSRLHQGQTDPSKMGLPELTTQYSDYAIEQRSPRAAEARQAHMAYWVERLQGLTDLLLPTDFPRPSEPSFRGRTLHAQLSESLIQALRHIGVSHGATPFMLLLASFNVLLARLSRSTDIAVGTPIANRHHAATEQLVGTLVNTLVMRNTVEPQATFDQLVQQVRDTALTAYAHQDAPFDELVERLEAQRADQPQGLVRVLFNVLNAPIGQLANVPFTYEVFDFDRVSAQFDLSIHVDTEFSRHIQLEYSTDLFSLDTAQRLLDSYVFLTEQLLAQPALPVSSHALVTPAQRAVLDQWNATPQPLTAPLTLPAALQLDAPDRRSRLALTDALGHTLRYGELHARALGIAHHLRQMGVGRGDRVGLCLHRHADMLAALLGVLQSGAAYVPLDPGFPPERLHYMATDAQLRCLLTQTALLPLLANADVPQLALDSAPLAGLRRDAPLPPDPARDARPDDPAYLIYTSGSTGRPKGVEVPHRAVVNFLRSMAREPGLQSDDVLLAVTTLSFDIAVLELLLPLTVGARVVLADHAQSRDPFALRDLLQTSQATVLQATPSTWRMLLDVGWPGNPEPSRPPRLRAFIGGEALPADLAPRLLAACAEVWNLYGPTETTVWSTCWRVQPGQPIVIGRPIANTQVWILDPQGQLCPIGTPGEIHIGGAGVSLGYFQRPELTAERFIPDPFSVDPQARLMRKRWAAPSFLVHLAACKPLGFGSVHAATGQLGAAGLIPLGGPDANAAGLGALYKTGDLGCWRHDGQLEHLGRLDHQVKIRGFRIELGEIEAALREQAGVATCVLTTYAPTPEDVRLVAYLVAKPGAAPNPADLRQALRARLPDYMVPQHLVPLDALPLLPNGKLDRAALPAPQTAAPAAHTRQAARLPSTPQEQQIAAIWRELLGVERVQLTDNFFDLGGHSLLAMRAVIAIEQQLGWRIAPRRLIFESLGQLARPSAAEPHTV</sequence>
<dbReference type="Pfam" id="PF00668">
    <property type="entry name" value="Condensation"/>
    <property type="match status" value="2"/>
</dbReference>
<dbReference type="Gene3D" id="1.10.1200.10">
    <property type="entry name" value="ACP-like"/>
    <property type="match status" value="1"/>
</dbReference>
<dbReference type="CDD" id="cd05930">
    <property type="entry name" value="A_NRPS"/>
    <property type="match status" value="1"/>
</dbReference>
<dbReference type="InterPro" id="IPR045851">
    <property type="entry name" value="AMP-bd_C_sf"/>
</dbReference>
<dbReference type="GO" id="GO:0044550">
    <property type="term" value="P:secondary metabolite biosynthetic process"/>
    <property type="evidence" value="ECO:0007669"/>
    <property type="project" value="UniProtKB-ARBA"/>
</dbReference>
<dbReference type="NCBIfam" id="TIGR01733">
    <property type="entry name" value="AA-adenyl-dom"/>
    <property type="match status" value="2"/>
</dbReference>
<dbReference type="SMART" id="SM00823">
    <property type="entry name" value="PKS_PP"/>
    <property type="match status" value="2"/>
</dbReference>
<dbReference type="Gene3D" id="3.30.559.30">
    <property type="entry name" value="Nonribosomal peptide synthetase, condensation domain"/>
    <property type="match status" value="2"/>
</dbReference>
<feature type="domain" description="Carrier" evidence="5">
    <location>
        <begin position="996"/>
        <end position="1071"/>
    </location>
</feature>
<dbReference type="Gene3D" id="3.30.559.10">
    <property type="entry name" value="Chloramphenicol acetyltransferase-like domain"/>
    <property type="match status" value="2"/>
</dbReference>
<keyword evidence="3" id="KW-0596">Phosphopantetheine</keyword>
<dbReference type="InterPro" id="IPR000873">
    <property type="entry name" value="AMP-dep_synth/lig_dom"/>
</dbReference>
<evidence type="ECO:0000256" key="2">
    <source>
        <dbReference type="ARBA" id="ARBA00006432"/>
    </source>
</evidence>
<dbReference type="InterPro" id="IPR020806">
    <property type="entry name" value="PKS_PP-bd"/>
</dbReference>
<dbReference type="InterPro" id="IPR025110">
    <property type="entry name" value="AMP-bd_C"/>
</dbReference>
<proteinExistence type="inferred from homology"/>
<keyword evidence="4" id="KW-0597">Phosphoprotein</keyword>
<dbReference type="FunFam" id="1.10.1200.10:FF:000005">
    <property type="entry name" value="Nonribosomal peptide synthetase 1"/>
    <property type="match status" value="1"/>
</dbReference>
<dbReference type="GO" id="GO:0003824">
    <property type="term" value="F:catalytic activity"/>
    <property type="evidence" value="ECO:0007669"/>
    <property type="project" value="InterPro"/>
</dbReference>
<dbReference type="SUPFAM" id="SSF56801">
    <property type="entry name" value="Acetyl-CoA synthetase-like"/>
    <property type="match status" value="2"/>
</dbReference>
<dbReference type="SUPFAM" id="SSF47336">
    <property type="entry name" value="ACP-like"/>
    <property type="match status" value="2"/>
</dbReference>
<evidence type="ECO:0000256" key="1">
    <source>
        <dbReference type="ARBA" id="ARBA00001957"/>
    </source>
</evidence>
<dbReference type="FunFam" id="3.40.50.12780:FF:000012">
    <property type="entry name" value="Non-ribosomal peptide synthetase"/>
    <property type="match status" value="1"/>
</dbReference>
<dbReference type="InterPro" id="IPR006162">
    <property type="entry name" value="Ppantetheine_attach_site"/>
</dbReference>
<dbReference type="FunFam" id="3.40.50.980:FF:000001">
    <property type="entry name" value="Non-ribosomal peptide synthetase"/>
    <property type="match status" value="2"/>
</dbReference>
<evidence type="ECO:0000313" key="7">
    <source>
        <dbReference type="Proteomes" id="UP000664800"/>
    </source>
</evidence>
<evidence type="ECO:0000259" key="5">
    <source>
        <dbReference type="PROSITE" id="PS50075"/>
    </source>
</evidence>
<dbReference type="InterPro" id="IPR009081">
    <property type="entry name" value="PP-bd_ACP"/>
</dbReference>
<dbReference type="InterPro" id="IPR020845">
    <property type="entry name" value="AMP-binding_CS"/>
</dbReference>
<evidence type="ECO:0000256" key="4">
    <source>
        <dbReference type="ARBA" id="ARBA00022553"/>
    </source>
</evidence>
<dbReference type="PANTHER" id="PTHR45527">
    <property type="entry name" value="NONRIBOSOMAL PEPTIDE SYNTHETASE"/>
    <property type="match status" value="1"/>
</dbReference>
<dbReference type="GO" id="GO:0031177">
    <property type="term" value="F:phosphopantetheine binding"/>
    <property type="evidence" value="ECO:0007669"/>
    <property type="project" value="InterPro"/>
</dbReference>
<dbReference type="CDD" id="cd19531">
    <property type="entry name" value="LCL_NRPS-like"/>
    <property type="match status" value="1"/>
</dbReference>
<dbReference type="FunFam" id="3.30.300.30:FF:000010">
    <property type="entry name" value="Enterobactin synthetase component F"/>
    <property type="match status" value="1"/>
</dbReference>
<dbReference type="InterPro" id="IPR010071">
    <property type="entry name" value="AA_adenyl_dom"/>
</dbReference>
<dbReference type="PROSITE" id="PS50075">
    <property type="entry name" value="CARRIER"/>
    <property type="match status" value="2"/>
</dbReference>